<dbReference type="Proteomes" id="UP000297910">
    <property type="component" value="Unassembled WGS sequence"/>
</dbReference>
<gene>
    <name evidence="1" type="ORF">BPAE_0117g00210</name>
</gene>
<evidence type="ECO:0000313" key="1">
    <source>
        <dbReference type="EMBL" id="TGO23926.1"/>
    </source>
</evidence>
<comment type="caution">
    <text evidence="1">The sequence shown here is derived from an EMBL/GenBank/DDBJ whole genome shotgun (WGS) entry which is preliminary data.</text>
</comment>
<proteinExistence type="predicted"/>
<name>A0A4Z1FH19_9HELO</name>
<sequence>MDKYLKSFCPYNYLCLKIFFKKSNWEKDGYMTNKSYSMIRKNFDEPAIAWDARTAVYRIKLELPSYLISGHFILSWPTSLITKKK</sequence>
<keyword evidence="2" id="KW-1185">Reference proteome</keyword>
<evidence type="ECO:0000313" key="2">
    <source>
        <dbReference type="Proteomes" id="UP000297910"/>
    </source>
</evidence>
<reference evidence="1 2" key="1">
    <citation type="submission" date="2017-12" db="EMBL/GenBank/DDBJ databases">
        <title>Comparative genomics of Botrytis spp.</title>
        <authorList>
            <person name="Valero-Jimenez C.A."/>
            <person name="Tapia P."/>
            <person name="Veloso J."/>
            <person name="Silva-Moreno E."/>
            <person name="Staats M."/>
            <person name="Valdes J.H."/>
            <person name="Van Kan J.A.L."/>
        </authorList>
    </citation>
    <scope>NUCLEOTIDE SEQUENCE [LARGE SCALE GENOMIC DNA]</scope>
    <source>
        <strain evidence="1 2">Bp0003</strain>
    </source>
</reference>
<dbReference type="AlphaFoldDB" id="A0A4Z1FH19"/>
<accession>A0A4Z1FH19</accession>
<protein>
    <submittedName>
        <fullName evidence="1">Uncharacterized protein</fullName>
    </submittedName>
</protein>
<dbReference type="EMBL" id="PQXI01000117">
    <property type="protein sequence ID" value="TGO23926.1"/>
    <property type="molecule type" value="Genomic_DNA"/>
</dbReference>
<organism evidence="1 2">
    <name type="scientific">Botrytis paeoniae</name>
    <dbReference type="NCBI Taxonomy" id="278948"/>
    <lineage>
        <taxon>Eukaryota</taxon>
        <taxon>Fungi</taxon>
        <taxon>Dikarya</taxon>
        <taxon>Ascomycota</taxon>
        <taxon>Pezizomycotina</taxon>
        <taxon>Leotiomycetes</taxon>
        <taxon>Helotiales</taxon>
        <taxon>Sclerotiniaceae</taxon>
        <taxon>Botrytis</taxon>
    </lineage>
</organism>